<dbReference type="EMBL" id="JBHUMA010000003">
    <property type="protein sequence ID" value="MFD2597503.1"/>
    <property type="molecule type" value="Genomic_DNA"/>
</dbReference>
<comment type="caution">
    <text evidence="1">The sequence shown here is derived from an EMBL/GenBank/DDBJ whole genome shotgun (WGS) entry which is preliminary data.</text>
</comment>
<name>A0ABW5NHZ1_9SPHI</name>
<evidence type="ECO:0000313" key="1">
    <source>
        <dbReference type="EMBL" id="MFD2597503.1"/>
    </source>
</evidence>
<evidence type="ECO:0000313" key="2">
    <source>
        <dbReference type="Proteomes" id="UP001597393"/>
    </source>
</evidence>
<dbReference type="GO" id="GO:0008233">
    <property type="term" value="F:peptidase activity"/>
    <property type="evidence" value="ECO:0007669"/>
    <property type="project" value="UniProtKB-KW"/>
</dbReference>
<dbReference type="Proteomes" id="UP001597393">
    <property type="component" value="Unassembled WGS sequence"/>
</dbReference>
<dbReference type="Gene3D" id="2.40.70.10">
    <property type="entry name" value="Acid Proteases"/>
    <property type="match status" value="1"/>
</dbReference>
<dbReference type="RefSeq" id="WP_380866702.1">
    <property type="nucleotide sequence ID" value="NZ_JBHUMA010000003.1"/>
</dbReference>
<keyword evidence="1" id="KW-0378">Hydrolase</keyword>
<keyword evidence="2" id="KW-1185">Reference proteome</keyword>
<dbReference type="Pfam" id="PF13650">
    <property type="entry name" value="Asp_protease_2"/>
    <property type="match status" value="1"/>
</dbReference>
<dbReference type="InterPro" id="IPR001969">
    <property type="entry name" value="Aspartic_peptidase_AS"/>
</dbReference>
<proteinExistence type="predicted"/>
<dbReference type="PROSITE" id="PS00141">
    <property type="entry name" value="ASP_PROTEASE"/>
    <property type="match status" value="1"/>
</dbReference>
<gene>
    <name evidence="1" type="ORF">ACFSQ3_00955</name>
</gene>
<dbReference type="GO" id="GO:0006508">
    <property type="term" value="P:proteolysis"/>
    <property type="evidence" value="ECO:0007669"/>
    <property type="project" value="UniProtKB-KW"/>
</dbReference>
<reference evidence="2" key="1">
    <citation type="journal article" date="2019" name="Int. J. Syst. Evol. Microbiol.">
        <title>The Global Catalogue of Microorganisms (GCM) 10K type strain sequencing project: providing services to taxonomists for standard genome sequencing and annotation.</title>
        <authorList>
            <consortium name="The Broad Institute Genomics Platform"/>
            <consortium name="The Broad Institute Genome Sequencing Center for Infectious Disease"/>
            <person name="Wu L."/>
            <person name="Ma J."/>
        </authorList>
    </citation>
    <scope>NUCLEOTIDE SEQUENCE [LARGE SCALE GENOMIC DNA]</scope>
    <source>
        <strain evidence="2">KCTC 42248</strain>
    </source>
</reference>
<dbReference type="InterPro" id="IPR021109">
    <property type="entry name" value="Peptidase_aspartic_dom_sf"/>
</dbReference>
<protein>
    <submittedName>
        <fullName evidence="1">Aspartyl protease family protein</fullName>
    </submittedName>
</protein>
<sequence>MTKIPLEIIALQPDGFHVLVEVQLLECTFKMVVDTGASKTVLDKETLLASGIDESALQSTNVLSSGLGTNAMESYFVHIPSMRMLNWEINTYDFAVLDLSSINYAYRQMEIEPVVGVLGGDILQAYGAVINYRTSTMQLTNRKRSTKTKRKITLDEVNVVDNV</sequence>
<organism evidence="1 2">
    <name type="scientific">Sphingobacterium corticis</name>
    <dbReference type="NCBI Taxonomy" id="1812823"/>
    <lineage>
        <taxon>Bacteria</taxon>
        <taxon>Pseudomonadati</taxon>
        <taxon>Bacteroidota</taxon>
        <taxon>Sphingobacteriia</taxon>
        <taxon>Sphingobacteriales</taxon>
        <taxon>Sphingobacteriaceae</taxon>
        <taxon>Sphingobacterium</taxon>
    </lineage>
</organism>
<accession>A0ABW5NHZ1</accession>
<dbReference type="SUPFAM" id="SSF50630">
    <property type="entry name" value="Acid proteases"/>
    <property type="match status" value="1"/>
</dbReference>
<keyword evidence="1" id="KW-0645">Protease</keyword>